<dbReference type="InterPro" id="IPR017853">
    <property type="entry name" value="GH"/>
</dbReference>
<evidence type="ECO:0008006" key="2">
    <source>
        <dbReference type="Google" id="ProtNLM"/>
    </source>
</evidence>
<dbReference type="InterPro" id="IPR024778">
    <property type="entry name" value="Put_cellulase"/>
</dbReference>
<dbReference type="EMBL" id="AP035785">
    <property type="protein sequence ID" value="BFO71536.1"/>
    <property type="molecule type" value="Genomic_DNA"/>
</dbReference>
<dbReference type="Pfam" id="PF12876">
    <property type="entry name" value="Cellulase-like"/>
    <property type="match status" value="1"/>
</dbReference>
<organism evidence="1">
    <name type="scientific">Prevotella sp. GTC17253</name>
    <dbReference type="NCBI Taxonomy" id="3236793"/>
    <lineage>
        <taxon>Bacteria</taxon>
        <taxon>Pseudomonadati</taxon>
        <taxon>Bacteroidota</taxon>
        <taxon>Bacteroidia</taxon>
        <taxon>Bacteroidales</taxon>
        <taxon>Prevotellaceae</taxon>
        <taxon>Prevotella</taxon>
    </lineage>
</organism>
<evidence type="ECO:0000313" key="1">
    <source>
        <dbReference type="EMBL" id="BFO71536.1"/>
    </source>
</evidence>
<dbReference type="Gene3D" id="3.20.20.80">
    <property type="entry name" value="Glycosidases"/>
    <property type="match status" value="1"/>
</dbReference>
<protein>
    <recommendedName>
        <fullName evidence="2">Cellulase</fullName>
    </recommendedName>
</protein>
<name>A0AB33IPL1_9BACT</name>
<gene>
    <name evidence="1" type="ORF">GTC17253_15020</name>
</gene>
<reference evidence="1" key="1">
    <citation type="submission" date="2024-07" db="EMBL/GenBank/DDBJ databases">
        <title>Complete genome sequence of Prevotella sp. YM-2024 GTC17253.</title>
        <authorList>
            <person name="Hayashi M."/>
            <person name="Muto Y."/>
            <person name="Tanaka K."/>
            <person name="Niwa H."/>
        </authorList>
    </citation>
    <scope>NUCLEOTIDE SEQUENCE</scope>
    <source>
        <strain evidence="1">GTC17253</strain>
    </source>
</reference>
<sequence length="372" mass="44347">MWDFSWLERRWPGAGFEDWDKALDELVERGYNAVRIEAYPHLVSADAKKEWTLNEVWNQQVWGSPDLNKVCVQPNLNQFIRKCKERDVKVGLSSWYRQDTENVYQTITTPENMASIWVDTLRSIQSEGLLDNILYVDLCNEWPGDLWAPFFKKLYPDVQWGQWYKEASLRWMKTSISLLRQEFPDMPFLFSFDCQDVRKYNELDTSFLDMYEHHVWMVHQNNNEFYKQVGYKDGRFAPQAYKNVVKNAEPLYHQKPDYWQKLLTDKIELLGECARKNNTPLCTTECWGIVDYKDWPLLHWDWVKELCELGVKTALSTNSWIAIASSNFCSPQFVGMWRDIEWHRRLTNLITQTPVNEAFYKNPNALKVIYRL</sequence>
<dbReference type="AlphaFoldDB" id="A0AB33IPL1"/>
<accession>A0AB33IPL1</accession>
<proteinExistence type="predicted"/>
<dbReference type="SUPFAM" id="SSF51445">
    <property type="entry name" value="(Trans)glycosidases"/>
    <property type="match status" value="1"/>
</dbReference>